<keyword evidence="2" id="KW-0808">Transferase</keyword>
<feature type="binding site" evidence="3">
    <location>
        <position position="8"/>
    </location>
    <ligand>
        <name>Zn(2+)</name>
        <dbReference type="ChEBI" id="CHEBI:29105"/>
    </ligand>
</feature>
<dbReference type="Pfam" id="PF13847">
    <property type="entry name" value="Methyltransf_31"/>
    <property type="match status" value="1"/>
</dbReference>
<feature type="binding site" evidence="3">
    <location>
        <position position="21"/>
    </location>
    <ligand>
        <name>Zn(2+)</name>
        <dbReference type="ChEBI" id="CHEBI:29105"/>
    </ligand>
</feature>
<dbReference type="Pfam" id="PF21302">
    <property type="entry name" value="Zn_ribbon_RlmA"/>
    <property type="match status" value="1"/>
</dbReference>
<dbReference type="EMBL" id="JAPTGG010000012">
    <property type="protein sequence ID" value="MCZ0866391.1"/>
    <property type="molecule type" value="Genomic_DNA"/>
</dbReference>
<dbReference type="GO" id="GO:0046872">
    <property type="term" value="F:metal ion binding"/>
    <property type="evidence" value="ECO:0007669"/>
    <property type="project" value="UniProtKB-KW"/>
</dbReference>
<name>A0A9J6RQI4_9GAMM</name>
<gene>
    <name evidence="7" type="ORF">O0V09_14355</name>
</gene>
<feature type="domain" description="Methyltransferase" evidence="5">
    <location>
        <begin position="85"/>
        <end position="203"/>
    </location>
</feature>
<organism evidence="7 8">
    <name type="scientific">Dasania phycosphaerae</name>
    <dbReference type="NCBI Taxonomy" id="2950436"/>
    <lineage>
        <taxon>Bacteria</taxon>
        <taxon>Pseudomonadati</taxon>
        <taxon>Pseudomonadota</taxon>
        <taxon>Gammaproteobacteria</taxon>
        <taxon>Cellvibrionales</taxon>
        <taxon>Spongiibacteraceae</taxon>
        <taxon>Dasania</taxon>
    </lineage>
</organism>
<accession>A0A9J6RQI4</accession>
<evidence type="ECO:0000313" key="8">
    <source>
        <dbReference type="Proteomes" id="UP001069090"/>
    </source>
</evidence>
<reference evidence="7 8" key="1">
    <citation type="submission" date="2022-12" db="EMBL/GenBank/DDBJ databases">
        <title>Dasania phycosphaerae sp. nov., isolated from particulate material of the south coast of Korea.</title>
        <authorList>
            <person name="Jiang Y."/>
        </authorList>
    </citation>
    <scope>NUCLEOTIDE SEQUENCE [LARGE SCALE GENOMIC DNA]</scope>
    <source>
        <strain evidence="7 8">GY-19</strain>
    </source>
</reference>
<evidence type="ECO:0000259" key="5">
    <source>
        <dbReference type="Pfam" id="PF13847"/>
    </source>
</evidence>
<dbReference type="InterPro" id="IPR048647">
    <property type="entry name" value="RlmA_N"/>
</dbReference>
<evidence type="ECO:0000256" key="1">
    <source>
        <dbReference type="ARBA" id="ARBA00022603"/>
    </source>
</evidence>
<proteinExistence type="predicted"/>
<dbReference type="InterPro" id="IPR029063">
    <property type="entry name" value="SAM-dependent_MTases_sf"/>
</dbReference>
<keyword evidence="8" id="KW-1185">Reference proteome</keyword>
<dbReference type="RefSeq" id="WP_258332555.1">
    <property type="nucleotide sequence ID" value="NZ_JAPTGG010000012.1"/>
</dbReference>
<evidence type="ECO:0000259" key="6">
    <source>
        <dbReference type="Pfam" id="PF21302"/>
    </source>
</evidence>
<dbReference type="Gene3D" id="3.40.50.150">
    <property type="entry name" value="Vaccinia Virus protein VP39"/>
    <property type="match status" value="1"/>
</dbReference>
<evidence type="ECO:0000256" key="4">
    <source>
        <dbReference type="PIRSR" id="PIRSR018249-2"/>
    </source>
</evidence>
<dbReference type="InterPro" id="IPR051052">
    <property type="entry name" value="Diverse_substrate_MTase"/>
</dbReference>
<feature type="binding site" evidence="4">
    <location>
        <position position="67"/>
    </location>
    <ligand>
        <name>S-adenosyl-L-methionine</name>
        <dbReference type="ChEBI" id="CHEBI:59789"/>
    </ligand>
</feature>
<dbReference type="InterPro" id="IPR016718">
    <property type="entry name" value="rRNA_m1G-MeTrfase_A_prd"/>
</dbReference>
<comment type="caution">
    <text evidence="7">The sequence shown here is derived from an EMBL/GenBank/DDBJ whole genome shotgun (WGS) entry which is preliminary data.</text>
</comment>
<evidence type="ECO:0000256" key="2">
    <source>
        <dbReference type="ARBA" id="ARBA00022679"/>
    </source>
</evidence>
<dbReference type="Proteomes" id="UP001069090">
    <property type="component" value="Unassembled WGS sequence"/>
</dbReference>
<evidence type="ECO:0000256" key="3">
    <source>
        <dbReference type="PIRSR" id="PIRSR018249-1"/>
    </source>
</evidence>
<keyword evidence="3" id="KW-0862">Zinc</keyword>
<feature type="binding site" evidence="4">
    <location>
        <begin position="97"/>
        <end position="98"/>
    </location>
    <ligand>
        <name>S-adenosyl-L-methionine</name>
        <dbReference type="ChEBI" id="CHEBI:59789"/>
    </ligand>
</feature>
<feature type="binding site" evidence="4">
    <location>
        <position position="188"/>
    </location>
    <ligand>
        <name>S-adenosyl-L-methionine</name>
        <dbReference type="ChEBI" id="CHEBI:59789"/>
    </ligand>
</feature>
<feature type="binding site" evidence="3">
    <location>
        <position position="5"/>
    </location>
    <ligand>
        <name>Zn(2+)</name>
        <dbReference type="ChEBI" id="CHEBI:29105"/>
    </ligand>
</feature>
<feature type="binding site" evidence="3">
    <location>
        <position position="25"/>
    </location>
    <ligand>
        <name>Zn(2+)</name>
        <dbReference type="ChEBI" id="CHEBI:29105"/>
    </ligand>
</feature>
<keyword evidence="4" id="KW-0949">S-adenosyl-L-methionine</keyword>
<dbReference type="PANTHER" id="PTHR44942">
    <property type="entry name" value="METHYLTRANSF_11 DOMAIN-CONTAINING PROTEIN"/>
    <property type="match status" value="1"/>
</dbReference>
<keyword evidence="3" id="KW-0479">Metal-binding</keyword>
<sequence>MKILCPQCQQPLQQADKHWQCAQNHHFDRAKQGYTNLLLVQHKRSKIPGDDAQMVSARRRFLNQDFYRPLSQAINTLALKHADSKRKLVIIDAGCGEGYYTQQLAQACIAAEQSADITGIDISKFAVKAAAGRNKNIQWFVANSSHLPVEPNSNDLVLSLFSPLPEQEFKRVLKNDGLLIVASTGQRHLIELREKLYQTVSSEALDPCQKLAAHFTKSHEQNISYTLDLNSSESITDLLSMTPHYWRATVEKKQQLSQLSQLTVTIDINLYGLQLKQP</sequence>
<dbReference type="GO" id="GO:0032259">
    <property type="term" value="P:methylation"/>
    <property type="evidence" value="ECO:0007669"/>
    <property type="project" value="UniProtKB-KW"/>
</dbReference>
<dbReference type="SUPFAM" id="SSF53335">
    <property type="entry name" value="S-adenosyl-L-methionine-dependent methyltransferases"/>
    <property type="match status" value="1"/>
</dbReference>
<feature type="domain" description="23S rRNA (guanine(745)-N(1))-methyltransferase N-terminal" evidence="6">
    <location>
        <begin position="4"/>
        <end position="46"/>
    </location>
</feature>
<dbReference type="PANTHER" id="PTHR44942:SF4">
    <property type="entry name" value="METHYLTRANSFERASE TYPE 11 DOMAIN-CONTAINING PROTEIN"/>
    <property type="match status" value="1"/>
</dbReference>
<dbReference type="AlphaFoldDB" id="A0A9J6RQI4"/>
<dbReference type="InterPro" id="IPR025714">
    <property type="entry name" value="Methyltranfer_dom"/>
</dbReference>
<protein>
    <submittedName>
        <fullName evidence="7">Methyltransferase domain-containing protein</fullName>
    </submittedName>
</protein>
<dbReference type="CDD" id="cd02440">
    <property type="entry name" value="AdoMet_MTases"/>
    <property type="match status" value="1"/>
</dbReference>
<evidence type="ECO:0000313" key="7">
    <source>
        <dbReference type="EMBL" id="MCZ0866391.1"/>
    </source>
</evidence>
<keyword evidence="1 7" id="KW-0489">Methyltransferase</keyword>
<dbReference type="PIRSF" id="PIRSF018249">
    <property type="entry name" value="MyrA_prd"/>
    <property type="match status" value="1"/>
</dbReference>
<dbReference type="GO" id="GO:0008168">
    <property type="term" value="F:methyltransferase activity"/>
    <property type="evidence" value="ECO:0007669"/>
    <property type="project" value="UniProtKB-KW"/>
</dbReference>